<evidence type="ECO:0000313" key="11">
    <source>
        <dbReference type="Proteomes" id="UP000751190"/>
    </source>
</evidence>
<dbReference type="GO" id="GO:0016020">
    <property type="term" value="C:membrane"/>
    <property type="evidence" value="ECO:0007669"/>
    <property type="project" value="UniProtKB-SubCell"/>
</dbReference>
<feature type="signal peptide" evidence="9">
    <location>
        <begin position="1"/>
        <end position="17"/>
    </location>
</feature>
<comment type="caution">
    <text evidence="10">The sequence shown here is derived from an EMBL/GenBank/DDBJ whole genome shotgun (WGS) entry which is preliminary data.</text>
</comment>
<keyword evidence="7" id="KW-0472">Membrane</keyword>
<evidence type="ECO:0000256" key="1">
    <source>
        <dbReference type="ARBA" id="ARBA00004167"/>
    </source>
</evidence>
<feature type="chain" id="PRO_5035215206" evidence="9">
    <location>
        <begin position="18"/>
        <end position="178"/>
    </location>
</feature>
<keyword evidence="11" id="KW-1185">Reference proteome</keyword>
<protein>
    <submittedName>
        <fullName evidence="10">Uncharacterized protein</fullName>
    </submittedName>
</protein>
<dbReference type="Pfam" id="PF02416">
    <property type="entry name" value="TatA_B_E"/>
    <property type="match status" value="1"/>
</dbReference>
<organism evidence="10 11">
    <name type="scientific">Diacronema lutheri</name>
    <name type="common">Unicellular marine alga</name>
    <name type="synonym">Monochrysis lutheri</name>
    <dbReference type="NCBI Taxonomy" id="2081491"/>
    <lineage>
        <taxon>Eukaryota</taxon>
        <taxon>Haptista</taxon>
        <taxon>Haptophyta</taxon>
        <taxon>Pavlovophyceae</taxon>
        <taxon>Pavlovales</taxon>
        <taxon>Pavlovaceae</taxon>
        <taxon>Diacronema</taxon>
    </lineage>
</organism>
<evidence type="ECO:0000256" key="6">
    <source>
        <dbReference type="ARBA" id="ARBA00023010"/>
    </source>
</evidence>
<dbReference type="PANTHER" id="PTHR33162">
    <property type="entry name" value="SEC-INDEPENDENT PROTEIN TRANSLOCASE PROTEIN TATA, CHLOROPLASTIC"/>
    <property type="match status" value="1"/>
</dbReference>
<keyword evidence="4" id="KW-0653">Protein transport</keyword>
<proteinExistence type="predicted"/>
<dbReference type="PANTHER" id="PTHR33162:SF1">
    <property type="entry name" value="SEC-INDEPENDENT PROTEIN TRANSLOCASE PROTEIN TATA, CHLOROPLASTIC"/>
    <property type="match status" value="1"/>
</dbReference>
<keyword evidence="3" id="KW-0812">Transmembrane</keyword>
<keyword evidence="5" id="KW-1133">Transmembrane helix</keyword>
<accession>A0A8J5XZ70</accession>
<dbReference type="InterPro" id="IPR003369">
    <property type="entry name" value="TatA/B/E"/>
</dbReference>
<dbReference type="OrthoDB" id="1923722at2759"/>
<evidence type="ECO:0000256" key="8">
    <source>
        <dbReference type="SAM" id="MobiDB-lite"/>
    </source>
</evidence>
<keyword evidence="6" id="KW-0811">Translocation</keyword>
<dbReference type="Proteomes" id="UP000751190">
    <property type="component" value="Unassembled WGS sequence"/>
</dbReference>
<evidence type="ECO:0000256" key="5">
    <source>
        <dbReference type="ARBA" id="ARBA00022989"/>
    </source>
</evidence>
<evidence type="ECO:0000313" key="10">
    <source>
        <dbReference type="EMBL" id="KAG8470655.1"/>
    </source>
</evidence>
<evidence type="ECO:0000256" key="3">
    <source>
        <dbReference type="ARBA" id="ARBA00022692"/>
    </source>
</evidence>
<sequence length="178" mass="18870">MRANLLVAAALVVATEAFSQAPRVAPACRLHHPTAACAPRGQLASRRPPAAARAVRMGIPGFPLGGGGGLFNVGTPEFVVIAALAWVLLGPKELLRLSREAGELIGNLRKLGTEAADQFKEAIESEISLDEIEQERRAIEQSMSQIRTGARPPTPADDMFGSAFDDEVAAPKPSPKRK</sequence>
<comment type="subcellular location">
    <subcellularLocation>
        <location evidence="1">Membrane</location>
        <topology evidence="1">Single-pass membrane protein</topology>
    </subcellularLocation>
</comment>
<dbReference type="Gene3D" id="1.20.5.3310">
    <property type="match status" value="1"/>
</dbReference>
<evidence type="ECO:0000256" key="7">
    <source>
        <dbReference type="ARBA" id="ARBA00023136"/>
    </source>
</evidence>
<evidence type="ECO:0000256" key="9">
    <source>
        <dbReference type="SAM" id="SignalP"/>
    </source>
</evidence>
<keyword evidence="2" id="KW-0813">Transport</keyword>
<reference evidence="10" key="1">
    <citation type="submission" date="2021-05" db="EMBL/GenBank/DDBJ databases">
        <title>The genome of the haptophyte Pavlova lutheri (Diacronema luteri, Pavlovales) - a model for lipid biosynthesis in eukaryotic algae.</title>
        <authorList>
            <person name="Hulatt C.J."/>
            <person name="Posewitz M.C."/>
        </authorList>
    </citation>
    <scope>NUCLEOTIDE SEQUENCE</scope>
    <source>
        <strain evidence="10">NIVA-4/92</strain>
    </source>
</reference>
<dbReference type="EMBL" id="JAGTXO010000001">
    <property type="protein sequence ID" value="KAG8470655.1"/>
    <property type="molecule type" value="Genomic_DNA"/>
</dbReference>
<dbReference type="AlphaFoldDB" id="A0A8J5XZ70"/>
<name>A0A8J5XZ70_DIALT</name>
<dbReference type="GO" id="GO:0015031">
    <property type="term" value="P:protein transport"/>
    <property type="evidence" value="ECO:0007669"/>
    <property type="project" value="UniProtKB-KW"/>
</dbReference>
<evidence type="ECO:0000256" key="4">
    <source>
        <dbReference type="ARBA" id="ARBA00022927"/>
    </source>
</evidence>
<feature type="region of interest" description="Disordered" evidence="8">
    <location>
        <begin position="138"/>
        <end position="178"/>
    </location>
</feature>
<keyword evidence="9" id="KW-0732">Signal</keyword>
<gene>
    <name evidence="10" type="ORF">KFE25_009076</name>
</gene>
<evidence type="ECO:0000256" key="2">
    <source>
        <dbReference type="ARBA" id="ARBA00022448"/>
    </source>
</evidence>